<gene>
    <name evidence="4" type="ORF">LCGC14_1363810</name>
</gene>
<keyword evidence="2" id="KW-0012">Acyltransferase</keyword>
<evidence type="ECO:0000256" key="2">
    <source>
        <dbReference type="ARBA" id="ARBA00023315"/>
    </source>
</evidence>
<dbReference type="PROSITE" id="PS51257">
    <property type="entry name" value="PROKAR_LIPOPROTEIN"/>
    <property type="match status" value="1"/>
</dbReference>
<dbReference type="PANTHER" id="PTHR43877">
    <property type="entry name" value="AMINOALKYLPHOSPHONATE N-ACETYLTRANSFERASE-RELATED-RELATED"/>
    <property type="match status" value="1"/>
</dbReference>
<name>A0A0F9MMG8_9ZZZZ</name>
<dbReference type="InterPro" id="IPR050832">
    <property type="entry name" value="Bact_Acetyltransf"/>
</dbReference>
<dbReference type="SUPFAM" id="SSF55729">
    <property type="entry name" value="Acyl-CoA N-acyltransferases (Nat)"/>
    <property type="match status" value="1"/>
</dbReference>
<evidence type="ECO:0000256" key="1">
    <source>
        <dbReference type="ARBA" id="ARBA00022679"/>
    </source>
</evidence>
<dbReference type="EMBL" id="LAZR01008551">
    <property type="protein sequence ID" value="KKM78050.1"/>
    <property type="molecule type" value="Genomic_DNA"/>
</dbReference>
<dbReference type="Pfam" id="PF00583">
    <property type="entry name" value="Acetyltransf_1"/>
    <property type="match status" value="1"/>
</dbReference>
<keyword evidence="1" id="KW-0808">Transferase</keyword>
<dbReference type="PROSITE" id="PS51186">
    <property type="entry name" value="GNAT"/>
    <property type="match status" value="1"/>
</dbReference>
<dbReference type="CDD" id="cd04301">
    <property type="entry name" value="NAT_SF"/>
    <property type="match status" value="1"/>
</dbReference>
<protein>
    <recommendedName>
        <fullName evidence="3">N-acetyltransferase domain-containing protein</fullName>
    </recommendedName>
</protein>
<dbReference type="AlphaFoldDB" id="A0A0F9MMG8"/>
<dbReference type="InterPro" id="IPR016181">
    <property type="entry name" value="Acyl_CoA_acyltransferase"/>
</dbReference>
<dbReference type="GO" id="GO:0016747">
    <property type="term" value="F:acyltransferase activity, transferring groups other than amino-acyl groups"/>
    <property type="evidence" value="ECO:0007669"/>
    <property type="project" value="InterPro"/>
</dbReference>
<dbReference type="Gene3D" id="3.40.630.30">
    <property type="match status" value="1"/>
</dbReference>
<comment type="caution">
    <text evidence="4">The sequence shown here is derived from an EMBL/GenBank/DDBJ whole genome shotgun (WGS) entry which is preliminary data.</text>
</comment>
<proteinExistence type="predicted"/>
<evidence type="ECO:0000259" key="3">
    <source>
        <dbReference type="PROSITE" id="PS51186"/>
    </source>
</evidence>
<accession>A0A0F9MMG8</accession>
<dbReference type="InterPro" id="IPR000182">
    <property type="entry name" value="GNAT_dom"/>
</dbReference>
<feature type="non-terminal residue" evidence="4">
    <location>
        <position position="217"/>
    </location>
</feature>
<reference evidence="4" key="1">
    <citation type="journal article" date="2015" name="Nature">
        <title>Complex archaea that bridge the gap between prokaryotes and eukaryotes.</title>
        <authorList>
            <person name="Spang A."/>
            <person name="Saw J.H."/>
            <person name="Jorgensen S.L."/>
            <person name="Zaremba-Niedzwiedzka K."/>
            <person name="Martijn J."/>
            <person name="Lind A.E."/>
            <person name="van Eijk R."/>
            <person name="Schleper C."/>
            <person name="Guy L."/>
            <person name="Ettema T.J."/>
        </authorList>
    </citation>
    <scope>NUCLEOTIDE SEQUENCE</scope>
</reference>
<evidence type="ECO:0000313" key="4">
    <source>
        <dbReference type="EMBL" id="KKM78050.1"/>
    </source>
</evidence>
<feature type="domain" description="N-acetyltransferase" evidence="3">
    <location>
        <begin position="17"/>
        <end position="164"/>
    </location>
</feature>
<sequence>MSRSKDETDMNDRARLEYVTDSTPPQAQTFLLLGCPYMAETDPENPDIHQRFLQSILRRQGEPDRWLAMFMLGDQVFGFAHFKIDKDERPGSGYILEFYVVPERRRRGLGQECLSLITNILTVAGCKTVWLASHSTAEAFWRACGFRETEELERSQKVMIKALPEIVAEDPSIVYAVVGVTHPNVKLADGEEYRLSLQRLVAELGMEKHVVFYNHFV</sequence>
<organism evidence="4">
    <name type="scientific">marine sediment metagenome</name>
    <dbReference type="NCBI Taxonomy" id="412755"/>
    <lineage>
        <taxon>unclassified sequences</taxon>
        <taxon>metagenomes</taxon>
        <taxon>ecological metagenomes</taxon>
    </lineage>
</organism>